<dbReference type="Proteomes" id="UP001054945">
    <property type="component" value="Unassembled WGS sequence"/>
</dbReference>
<comment type="caution">
    <text evidence="13">The sequence shown here is derived from an EMBL/GenBank/DDBJ whole genome shotgun (WGS) entry which is preliminary data.</text>
</comment>
<evidence type="ECO:0000256" key="2">
    <source>
        <dbReference type="ARBA" id="ARBA00004651"/>
    </source>
</evidence>
<evidence type="ECO:0000256" key="9">
    <source>
        <dbReference type="ARBA" id="ARBA00023065"/>
    </source>
</evidence>
<keyword evidence="3 12" id="KW-0813">Transport</keyword>
<reference evidence="13 14" key="1">
    <citation type="submission" date="2021-06" db="EMBL/GenBank/DDBJ databases">
        <title>Caerostris extrusa draft genome.</title>
        <authorList>
            <person name="Kono N."/>
            <person name="Arakawa K."/>
        </authorList>
    </citation>
    <scope>NUCLEOTIDE SEQUENCE [LARGE SCALE GENOMIC DNA]</scope>
</reference>
<feature type="transmembrane region" description="Helical" evidence="12">
    <location>
        <begin position="107"/>
        <end position="129"/>
    </location>
</feature>
<name>A0AAV4QF12_CAEEX</name>
<evidence type="ECO:0000256" key="10">
    <source>
        <dbReference type="ARBA" id="ARBA00023136"/>
    </source>
</evidence>
<protein>
    <recommendedName>
        <fullName evidence="12">Innexin</fullName>
    </recommendedName>
</protein>
<evidence type="ECO:0000256" key="12">
    <source>
        <dbReference type="RuleBase" id="RU010713"/>
    </source>
</evidence>
<evidence type="ECO:0000313" key="13">
    <source>
        <dbReference type="EMBL" id="GIY07720.1"/>
    </source>
</evidence>
<evidence type="ECO:0000256" key="11">
    <source>
        <dbReference type="ARBA" id="ARBA00023303"/>
    </source>
</evidence>
<dbReference type="GO" id="GO:0005243">
    <property type="term" value="F:gap junction channel activity"/>
    <property type="evidence" value="ECO:0007669"/>
    <property type="project" value="TreeGrafter"/>
</dbReference>
<dbReference type="Pfam" id="PF00876">
    <property type="entry name" value="Innexin"/>
    <property type="match status" value="1"/>
</dbReference>
<keyword evidence="14" id="KW-1185">Reference proteome</keyword>
<dbReference type="PRINTS" id="PR01262">
    <property type="entry name" value="INNEXIN"/>
</dbReference>
<dbReference type="EMBL" id="BPLR01006143">
    <property type="protein sequence ID" value="GIY07720.1"/>
    <property type="molecule type" value="Genomic_DNA"/>
</dbReference>
<dbReference type="GO" id="GO:0007602">
    <property type="term" value="P:phototransduction"/>
    <property type="evidence" value="ECO:0007669"/>
    <property type="project" value="TreeGrafter"/>
</dbReference>
<dbReference type="GO" id="GO:0005886">
    <property type="term" value="C:plasma membrane"/>
    <property type="evidence" value="ECO:0007669"/>
    <property type="project" value="UniProtKB-SubCell"/>
</dbReference>
<evidence type="ECO:0000313" key="14">
    <source>
        <dbReference type="Proteomes" id="UP001054945"/>
    </source>
</evidence>
<dbReference type="InterPro" id="IPR000990">
    <property type="entry name" value="Innexin"/>
</dbReference>
<dbReference type="PANTHER" id="PTHR11893:SF41">
    <property type="entry name" value="INNEXIN INX2"/>
    <property type="match status" value="1"/>
</dbReference>
<feature type="transmembrane region" description="Helical" evidence="12">
    <location>
        <begin position="21"/>
        <end position="41"/>
    </location>
</feature>
<evidence type="ECO:0000256" key="5">
    <source>
        <dbReference type="ARBA" id="ARBA00022692"/>
    </source>
</evidence>
<gene>
    <name evidence="13" type="primary">Inx2</name>
    <name evidence="12" type="synonym">inx</name>
    <name evidence="13" type="ORF">CEXT_636731</name>
</gene>
<dbReference type="AlphaFoldDB" id="A0AAV4QF12"/>
<evidence type="ECO:0000256" key="7">
    <source>
        <dbReference type="ARBA" id="ARBA00022949"/>
    </source>
</evidence>
<evidence type="ECO:0000256" key="8">
    <source>
        <dbReference type="ARBA" id="ARBA00022989"/>
    </source>
</evidence>
<evidence type="ECO:0000256" key="1">
    <source>
        <dbReference type="ARBA" id="ARBA00004610"/>
    </source>
</evidence>
<keyword evidence="8 12" id="KW-1133">Transmembrane helix</keyword>
<proteinExistence type="inferred from homology"/>
<feature type="transmembrane region" description="Helical" evidence="12">
    <location>
        <begin position="175"/>
        <end position="196"/>
    </location>
</feature>
<sequence length="369" mass="42484">MDVFAGVRRFLKPSSATIDNFAFKLAYKATFALLIGCSILVTGKQYFGDPIDCISADKIPSGMLDTFCWVHTTFSLPDSWNKVVGEEVPYPGIDRYTKGETRKYHAYYQWVCFVLFFMGIFSYIPRYFWKSMEGNRIKNLIQNLNLPTLTAAEKEKSRKVVVDYLVNYHHKHNSYFMYLSLSEVMNFVVVVGQILLVDRFLGGEFTSYGFDVLKFSEWDNQGLRYDPMVRVFPRMTKCTFHAYGYSGDVQRHDAMCMLPINIINEKIFIVLWFWLYALSIISGLALVYRALTYFYPSVRLLATNSVTQHTDKANLVKVLSKCNAGDWIILHYLCKNIDPLNFRDIIDDLAVKLDGAVAVKDNGFTTLQC</sequence>
<keyword evidence="4" id="KW-1003">Cell membrane</keyword>
<feature type="transmembrane region" description="Helical" evidence="12">
    <location>
        <begin position="267"/>
        <end position="291"/>
    </location>
</feature>
<comment type="function">
    <text evidence="12">Structural component of the gap junctions.</text>
</comment>
<comment type="subcellular location">
    <subcellularLocation>
        <location evidence="1">Cell junction</location>
        <location evidence="1">Gap junction</location>
    </subcellularLocation>
    <subcellularLocation>
        <location evidence="2 12">Cell membrane</location>
        <topology evidence="2 12">Multi-pass membrane protein</topology>
    </subcellularLocation>
</comment>
<keyword evidence="10 12" id="KW-0472">Membrane</keyword>
<organism evidence="13 14">
    <name type="scientific">Caerostris extrusa</name>
    <name type="common">Bark spider</name>
    <name type="synonym">Caerostris bankana</name>
    <dbReference type="NCBI Taxonomy" id="172846"/>
    <lineage>
        <taxon>Eukaryota</taxon>
        <taxon>Metazoa</taxon>
        <taxon>Ecdysozoa</taxon>
        <taxon>Arthropoda</taxon>
        <taxon>Chelicerata</taxon>
        <taxon>Arachnida</taxon>
        <taxon>Araneae</taxon>
        <taxon>Araneomorphae</taxon>
        <taxon>Entelegynae</taxon>
        <taxon>Araneoidea</taxon>
        <taxon>Araneidae</taxon>
        <taxon>Caerostris</taxon>
    </lineage>
</organism>
<keyword evidence="6" id="KW-0303">Gap junction</keyword>
<dbReference type="GO" id="GO:0034220">
    <property type="term" value="P:monoatomic ion transmembrane transport"/>
    <property type="evidence" value="ECO:0007669"/>
    <property type="project" value="UniProtKB-KW"/>
</dbReference>
<keyword evidence="9 12" id="KW-0406">Ion transport</keyword>
<dbReference type="GO" id="GO:0005921">
    <property type="term" value="C:gap junction"/>
    <property type="evidence" value="ECO:0007669"/>
    <property type="project" value="UniProtKB-SubCell"/>
</dbReference>
<keyword evidence="7" id="KW-0965">Cell junction</keyword>
<dbReference type="PROSITE" id="PS51013">
    <property type="entry name" value="PANNEXIN"/>
    <property type="match status" value="1"/>
</dbReference>
<evidence type="ECO:0000256" key="3">
    <source>
        <dbReference type="ARBA" id="ARBA00022448"/>
    </source>
</evidence>
<comment type="similarity">
    <text evidence="12">Belongs to the pannexin family.</text>
</comment>
<evidence type="ECO:0000256" key="6">
    <source>
        <dbReference type="ARBA" id="ARBA00022868"/>
    </source>
</evidence>
<evidence type="ECO:0000256" key="4">
    <source>
        <dbReference type="ARBA" id="ARBA00022475"/>
    </source>
</evidence>
<dbReference type="PANTHER" id="PTHR11893">
    <property type="entry name" value="INNEXIN"/>
    <property type="match status" value="1"/>
</dbReference>
<keyword evidence="5 12" id="KW-0812">Transmembrane</keyword>
<keyword evidence="11 12" id="KW-0407">Ion channel</keyword>
<accession>A0AAV4QF12</accession>